<evidence type="ECO:0000313" key="2">
    <source>
        <dbReference type="EMBL" id="AGK56888.1"/>
    </source>
</evidence>
<evidence type="ECO:0000256" key="1">
    <source>
        <dbReference type="SAM" id="Phobius"/>
    </source>
</evidence>
<dbReference type="eggNOG" id="ENOG502ZAVI">
    <property type="taxonomic scope" value="Bacteria"/>
</dbReference>
<reference evidence="2 3" key="1">
    <citation type="journal article" date="2013" name="Genome Announc.">
        <title>Genome sequences for three denitrifying bacterial strains isolated from a uranium- and nitrate-contaminated subsurface environment.</title>
        <authorList>
            <person name="Venkatramanan R."/>
            <person name="Prakash O."/>
            <person name="Woyke T."/>
            <person name="Chain P."/>
            <person name="Goodwin L.A."/>
            <person name="Watson D."/>
            <person name="Brooks S."/>
            <person name="Kostka J.E."/>
            <person name="Green S.J."/>
        </authorList>
    </citation>
    <scope>NUCLEOTIDE SEQUENCE [LARGE SCALE GENOMIC DNA]</scope>
    <source>
        <strain evidence="2 3">1NES1</strain>
    </source>
</reference>
<dbReference type="OrthoDB" id="7238679at2"/>
<keyword evidence="1" id="KW-0472">Membrane</keyword>
<feature type="transmembrane region" description="Helical" evidence="1">
    <location>
        <begin position="257"/>
        <end position="276"/>
    </location>
</feature>
<name>N0B1R1_9HYPH</name>
<keyword evidence="3" id="KW-1185">Reference proteome</keyword>
<gene>
    <name evidence="2" type="ORF">HYPDE_26028</name>
</gene>
<feature type="transmembrane region" description="Helical" evidence="1">
    <location>
        <begin position="111"/>
        <end position="137"/>
    </location>
</feature>
<dbReference type="Proteomes" id="UP000005952">
    <property type="component" value="Chromosome"/>
</dbReference>
<feature type="transmembrane region" description="Helical" evidence="1">
    <location>
        <begin position="319"/>
        <end position="343"/>
    </location>
</feature>
<feature type="transmembrane region" description="Helical" evidence="1">
    <location>
        <begin position="355"/>
        <end position="380"/>
    </location>
</feature>
<feature type="transmembrane region" description="Helical" evidence="1">
    <location>
        <begin position="537"/>
        <end position="557"/>
    </location>
</feature>
<feature type="transmembrane region" description="Helical" evidence="1">
    <location>
        <begin position="231"/>
        <end position="251"/>
    </location>
</feature>
<evidence type="ECO:0008006" key="4">
    <source>
        <dbReference type="Google" id="ProtNLM"/>
    </source>
</evidence>
<organism evidence="2 3">
    <name type="scientific">Hyphomicrobium denitrificans 1NES1</name>
    <dbReference type="NCBI Taxonomy" id="670307"/>
    <lineage>
        <taxon>Bacteria</taxon>
        <taxon>Pseudomonadati</taxon>
        <taxon>Pseudomonadota</taxon>
        <taxon>Alphaproteobacteria</taxon>
        <taxon>Hyphomicrobiales</taxon>
        <taxon>Hyphomicrobiaceae</taxon>
        <taxon>Hyphomicrobium</taxon>
    </lineage>
</organism>
<feature type="transmembrane region" description="Helical" evidence="1">
    <location>
        <begin position="564"/>
        <end position="586"/>
    </location>
</feature>
<dbReference type="AlphaFoldDB" id="N0B1R1"/>
<dbReference type="KEGG" id="hdt:HYPDE_26028"/>
<evidence type="ECO:0000313" key="3">
    <source>
        <dbReference type="Proteomes" id="UP000005952"/>
    </source>
</evidence>
<keyword evidence="1" id="KW-0812">Transmembrane</keyword>
<accession>N0B1R1</accession>
<sequence>MTGKFENLQTSKVPFESIRKLVAFLAVGGTFAIAYSLLCTLLVKALPGHSLIISIGVHAFLIPFAFFAQRVVTFASSGVMPQEFFRYAGLQIASISLSAFLLSRLVGQNDIINLFVFLSISAISAIVSFAVCSFYIFRTRDPDPTSSLRSAATDGIRSRVGNSQPISPVIAVMLFAAVLLIPAIENGFPFVFSDTGVYLRAAVERFIPWERSVFYSIFGIIFHLQVSPWPVIAAQALIVAVLIRIFAIKILSVRSEAALIITAMLLSFASSLPWFAGELMPDIFTGALFMASLIIGFAWDRLANWERAFAFAVVSGSVAFHYGNVLIALGALLVFAVLWVVGWQPIGRVGARIRALAAAISLGTLVVVSTNSLMLGTVAVSPASSIFMLAKLLRDGPAFAILEQNCPASGWALCTELGDLENYRDREKRETSLPSIADYFLWGGPLERLGWWKTFEPEAALVVRKALLVSPLSLLKESAKDFFRQLMRFSIGDALLPYGDGGEPVDSIRAVFGKEAVSEYLASSQARQELPLKAINILQTSLVLGSLCFLACGCIYTRQRDSTVLHLTLALCGFVLVNAAVTATFSSVHDRYQSRVIWLIPMLASLVVARWLKPTAMPERSLGHTDRSFKG</sequence>
<dbReference type="STRING" id="670307.HYPDE_26028"/>
<feature type="transmembrane region" description="Helical" evidence="1">
    <location>
        <begin position="84"/>
        <end position="105"/>
    </location>
</feature>
<feature type="transmembrane region" description="Helical" evidence="1">
    <location>
        <begin position="21"/>
        <end position="43"/>
    </location>
</feature>
<proteinExistence type="predicted"/>
<feature type="transmembrane region" description="Helical" evidence="1">
    <location>
        <begin position="49"/>
        <end position="72"/>
    </location>
</feature>
<keyword evidence="1" id="KW-1133">Transmembrane helix</keyword>
<dbReference type="RefSeq" id="WP_015596925.1">
    <property type="nucleotide sequence ID" value="NC_021172.1"/>
</dbReference>
<dbReference type="HOGENOM" id="CLU_029427_0_0_5"/>
<protein>
    <recommendedName>
        <fullName evidence="4">Glycosyltransferase RgtA/B/C/D-like domain-containing protein</fullName>
    </recommendedName>
</protein>
<feature type="transmembrane region" description="Helical" evidence="1">
    <location>
        <begin position="592"/>
        <end position="612"/>
    </location>
</feature>
<feature type="transmembrane region" description="Helical" evidence="1">
    <location>
        <begin position="166"/>
        <end position="184"/>
    </location>
</feature>
<dbReference type="EMBL" id="CP005587">
    <property type="protein sequence ID" value="AGK56888.1"/>
    <property type="molecule type" value="Genomic_DNA"/>
</dbReference>